<accession>A0ABQ2X5S6</accession>
<evidence type="ECO:0008006" key="5">
    <source>
        <dbReference type="Google" id="ProtNLM"/>
    </source>
</evidence>
<evidence type="ECO:0000256" key="1">
    <source>
        <dbReference type="SAM" id="MobiDB-lite"/>
    </source>
</evidence>
<dbReference type="Pfam" id="PF07098">
    <property type="entry name" value="DUF1360"/>
    <property type="match status" value="1"/>
</dbReference>
<dbReference type="Proteomes" id="UP000617743">
    <property type="component" value="Unassembled WGS sequence"/>
</dbReference>
<dbReference type="InterPro" id="IPR010773">
    <property type="entry name" value="Mycophage_PG1_Gp7"/>
</dbReference>
<name>A0ABQ2X5S6_9ACTN</name>
<evidence type="ECO:0000313" key="3">
    <source>
        <dbReference type="EMBL" id="GGX00998.1"/>
    </source>
</evidence>
<keyword evidence="2" id="KW-0812">Transmembrane</keyword>
<keyword evidence="4" id="KW-1185">Reference proteome</keyword>
<comment type="caution">
    <text evidence="3">The sequence shown here is derived from an EMBL/GenBank/DDBJ whole genome shotgun (WGS) entry which is preliminary data.</text>
</comment>
<dbReference type="EMBL" id="BMWC01000004">
    <property type="protein sequence ID" value="GGX00998.1"/>
    <property type="molecule type" value="Genomic_DNA"/>
</dbReference>
<proteinExistence type="predicted"/>
<evidence type="ECO:0000313" key="4">
    <source>
        <dbReference type="Proteomes" id="UP000617743"/>
    </source>
</evidence>
<gene>
    <name evidence="3" type="ORF">GCM10010383_33800</name>
</gene>
<evidence type="ECO:0000256" key="2">
    <source>
        <dbReference type="SAM" id="Phobius"/>
    </source>
</evidence>
<keyword evidence="2" id="KW-0472">Membrane</keyword>
<feature type="transmembrane region" description="Helical" evidence="2">
    <location>
        <begin position="54"/>
        <end position="75"/>
    </location>
</feature>
<sequence>MREAAGTWPGRGAERDRELLMDTTPVADSRPARRLRGLLRRTARSYSAGHDRPLGGYLVAMAGFAAYTAAWTTAVRLRGRPLPERPEPWDVVLTSVATFRLSRLLSKASVTSPLRAPFTRYVGPQGPAELHEEAQPQQGRHTVGELATCPFCMSVWVASALTAGRLLWPRATRTAMGTLTALAGADALQLAYGALLDRTTGDRPADPASRSRRAADRP</sequence>
<protein>
    <recommendedName>
        <fullName evidence="5">DUF1360 domain-containing protein</fullName>
    </recommendedName>
</protein>
<feature type="region of interest" description="Disordered" evidence="1">
    <location>
        <begin position="199"/>
        <end position="218"/>
    </location>
</feature>
<organism evidence="3 4">
    <name type="scientific">Streptomyces lomondensis</name>
    <dbReference type="NCBI Taxonomy" id="68229"/>
    <lineage>
        <taxon>Bacteria</taxon>
        <taxon>Bacillati</taxon>
        <taxon>Actinomycetota</taxon>
        <taxon>Actinomycetes</taxon>
        <taxon>Kitasatosporales</taxon>
        <taxon>Streptomycetaceae</taxon>
        <taxon>Streptomyces</taxon>
    </lineage>
</organism>
<reference evidence="4" key="1">
    <citation type="journal article" date="2019" name="Int. J. Syst. Evol. Microbiol.">
        <title>The Global Catalogue of Microorganisms (GCM) 10K type strain sequencing project: providing services to taxonomists for standard genome sequencing and annotation.</title>
        <authorList>
            <consortium name="The Broad Institute Genomics Platform"/>
            <consortium name="The Broad Institute Genome Sequencing Center for Infectious Disease"/>
            <person name="Wu L."/>
            <person name="Ma J."/>
        </authorList>
    </citation>
    <scope>NUCLEOTIDE SEQUENCE [LARGE SCALE GENOMIC DNA]</scope>
    <source>
        <strain evidence="4">JCM 4866</strain>
    </source>
</reference>
<keyword evidence="2" id="KW-1133">Transmembrane helix</keyword>